<accession>A0A0D9UWH5</accession>
<dbReference type="HOGENOM" id="CLU_2999358_0_0_1"/>
<name>A0A0D9UWH5_9ORYZ</name>
<dbReference type="Gramene" id="LPERR01G02170.1">
    <property type="protein sequence ID" value="LPERR01G02170.1"/>
    <property type="gene ID" value="LPERR01G02170"/>
</dbReference>
<keyword evidence="2" id="KW-1185">Reference proteome</keyword>
<reference evidence="1 2" key="1">
    <citation type="submission" date="2012-08" db="EMBL/GenBank/DDBJ databases">
        <title>Oryza genome evolution.</title>
        <authorList>
            <person name="Wing R.A."/>
        </authorList>
    </citation>
    <scope>NUCLEOTIDE SEQUENCE</scope>
</reference>
<evidence type="ECO:0000313" key="1">
    <source>
        <dbReference type="EnsemblPlants" id="LPERR01G02170.1"/>
    </source>
</evidence>
<reference evidence="1" key="3">
    <citation type="submission" date="2015-04" db="UniProtKB">
        <authorList>
            <consortium name="EnsemblPlants"/>
        </authorList>
    </citation>
    <scope>IDENTIFICATION</scope>
</reference>
<dbReference type="Proteomes" id="UP000032180">
    <property type="component" value="Chromosome 1"/>
</dbReference>
<dbReference type="EnsemblPlants" id="LPERR01G02170.1">
    <property type="protein sequence ID" value="LPERR01G02170.1"/>
    <property type="gene ID" value="LPERR01G02170"/>
</dbReference>
<proteinExistence type="predicted"/>
<sequence length="57" mass="6389">MDLRTSNTDAAAMAQLNKESVLPSCTKLARESGERNCLPPLKWRLGKWEDSKLQAQT</sequence>
<protein>
    <submittedName>
        <fullName evidence="1">Uncharacterized protein</fullName>
    </submittedName>
</protein>
<dbReference type="AlphaFoldDB" id="A0A0D9UWH5"/>
<evidence type="ECO:0000313" key="2">
    <source>
        <dbReference type="Proteomes" id="UP000032180"/>
    </source>
</evidence>
<reference evidence="2" key="2">
    <citation type="submission" date="2013-12" db="EMBL/GenBank/DDBJ databases">
        <authorList>
            <person name="Yu Y."/>
            <person name="Lee S."/>
            <person name="de Baynast K."/>
            <person name="Wissotski M."/>
            <person name="Liu L."/>
            <person name="Talag J."/>
            <person name="Goicoechea J."/>
            <person name="Angelova A."/>
            <person name="Jetty R."/>
            <person name="Kudrna D."/>
            <person name="Golser W."/>
            <person name="Rivera L."/>
            <person name="Zhang J."/>
            <person name="Wing R."/>
        </authorList>
    </citation>
    <scope>NUCLEOTIDE SEQUENCE</scope>
</reference>
<organism evidence="1 2">
    <name type="scientific">Leersia perrieri</name>
    <dbReference type="NCBI Taxonomy" id="77586"/>
    <lineage>
        <taxon>Eukaryota</taxon>
        <taxon>Viridiplantae</taxon>
        <taxon>Streptophyta</taxon>
        <taxon>Embryophyta</taxon>
        <taxon>Tracheophyta</taxon>
        <taxon>Spermatophyta</taxon>
        <taxon>Magnoliopsida</taxon>
        <taxon>Liliopsida</taxon>
        <taxon>Poales</taxon>
        <taxon>Poaceae</taxon>
        <taxon>BOP clade</taxon>
        <taxon>Oryzoideae</taxon>
        <taxon>Oryzeae</taxon>
        <taxon>Oryzinae</taxon>
        <taxon>Leersia</taxon>
    </lineage>
</organism>